<protein>
    <recommendedName>
        <fullName evidence="8">Tat pathway signal sequence</fullName>
    </recommendedName>
</protein>
<keyword evidence="5" id="KW-0812">Transmembrane</keyword>
<feature type="region of interest" description="Disordered" evidence="4">
    <location>
        <begin position="1"/>
        <end position="42"/>
    </location>
</feature>
<comment type="pathway">
    <text evidence="1">Mycotoxin biosynthesis.</text>
</comment>
<dbReference type="PANTHER" id="PTHR33365:SF11">
    <property type="entry name" value="TAT PATHWAY SIGNAL SEQUENCE"/>
    <property type="match status" value="1"/>
</dbReference>
<dbReference type="AlphaFoldDB" id="A0A167AGT5"/>
<organism evidence="6 7">
    <name type="scientific">Metarhizium rileyi (strain RCEF 4871)</name>
    <name type="common">Nomuraea rileyi</name>
    <dbReference type="NCBI Taxonomy" id="1649241"/>
    <lineage>
        <taxon>Eukaryota</taxon>
        <taxon>Fungi</taxon>
        <taxon>Dikarya</taxon>
        <taxon>Ascomycota</taxon>
        <taxon>Pezizomycotina</taxon>
        <taxon>Sordariomycetes</taxon>
        <taxon>Hypocreomycetidae</taxon>
        <taxon>Hypocreales</taxon>
        <taxon>Clavicipitaceae</taxon>
        <taxon>Metarhizium</taxon>
    </lineage>
</organism>
<dbReference type="OrthoDB" id="3687641at2759"/>
<dbReference type="InterPro" id="IPR021765">
    <property type="entry name" value="UstYa-like"/>
</dbReference>
<evidence type="ECO:0000313" key="6">
    <source>
        <dbReference type="EMBL" id="OAA38900.1"/>
    </source>
</evidence>
<evidence type="ECO:0008006" key="8">
    <source>
        <dbReference type="Google" id="ProtNLM"/>
    </source>
</evidence>
<evidence type="ECO:0000256" key="4">
    <source>
        <dbReference type="SAM" id="MobiDB-lite"/>
    </source>
</evidence>
<keyword evidence="7" id="KW-1185">Reference proteome</keyword>
<dbReference type="STRING" id="1081105.A0A167AGT5"/>
<feature type="transmembrane region" description="Helical" evidence="5">
    <location>
        <begin position="53"/>
        <end position="74"/>
    </location>
</feature>
<proteinExistence type="inferred from homology"/>
<feature type="compositionally biased region" description="Polar residues" evidence="4">
    <location>
        <begin position="16"/>
        <end position="27"/>
    </location>
</feature>
<evidence type="ECO:0000256" key="3">
    <source>
        <dbReference type="ARBA" id="ARBA00035112"/>
    </source>
</evidence>
<evidence type="ECO:0000313" key="7">
    <source>
        <dbReference type="Proteomes" id="UP000243498"/>
    </source>
</evidence>
<gene>
    <name evidence="6" type="ORF">NOR_06553</name>
</gene>
<evidence type="ECO:0000256" key="1">
    <source>
        <dbReference type="ARBA" id="ARBA00004685"/>
    </source>
</evidence>
<reference evidence="6 7" key="1">
    <citation type="journal article" date="2016" name="Genome Biol. Evol.">
        <title>Divergent and convergent evolution of fungal pathogenicity.</title>
        <authorList>
            <person name="Shang Y."/>
            <person name="Xiao G."/>
            <person name="Zheng P."/>
            <person name="Cen K."/>
            <person name="Zhan S."/>
            <person name="Wang C."/>
        </authorList>
    </citation>
    <scope>NUCLEOTIDE SEQUENCE [LARGE SCALE GENOMIC DNA]</scope>
    <source>
        <strain evidence="6 7">RCEF 4871</strain>
    </source>
</reference>
<keyword evidence="2" id="KW-0560">Oxidoreductase</keyword>
<comment type="similarity">
    <text evidence="3">Belongs to the ustYa family.</text>
</comment>
<evidence type="ECO:0000256" key="2">
    <source>
        <dbReference type="ARBA" id="ARBA00023002"/>
    </source>
</evidence>
<dbReference type="Proteomes" id="UP000243498">
    <property type="component" value="Unassembled WGS sequence"/>
</dbReference>
<dbReference type="EMBL" id="AZHC01000024">
    <property type="protein sequence ID" value="OAA38900.1"/>
    <property type="molecule type" value="Genomic_DNA"/>
</dbReference>
<dbReference type="Pfam" id="PF11807">
    <property type="entry name" value="UstYa"/>
    <property type="match status" value="1"/>
</dbReference>
<comment type="caution">
    <text evidence="6">The sequence shown here is derived from an EMBL/GenBank/DDBJ whole genome shotgun (WGS) entry which is preliminary data.</text>
</comment>
<dbReference type="GO" id="GO:0043386">
    <property type="term" value="P:mycotoxin biosynthetic process"/>
    <property type="evidence" value="ECO:0007669"/>
    <property type="project" value="InterPro"/>
</dbReference>
<evidence type="ECO:0000256" key="5">
    <source>
        <dbReference type="SAM" id="Phobius"/>
    </source>
</evidence>
<dbReference type="GO" id="GO:0016491">
    <property type="term" value="F:oxidoreductase activity"/>
    <property type="evidence" value="ECO:0007669"/>
    <property type="project" value="UniProtKB-KW"/>
</dbReference>
<keyword evidence="5" id="KW-1133">Transmembrane helix</keyword>
<keyword evidence="5" id="KW-0472">Membrane</keyword>
<dbReference type="PANTHER" id="PTHR33365">
    <property type="entry name" value="YALI0B05434P"/>
    <property type="match status" value="1"/>
</dbReference>
<name>A0A167AGT5_METRR</name>
<sequence>MASTTTMDKYSDERSSTANDSDVQSISLEKEGLLDGTSTDTSKQSRMRSYSRMYLILVGILAVANVILGALLVMQFRNSHAKGSMYHAHHHEHNTKKKTTPVPIGGLPEVNSHPDWLPPEEWRTEVFRLHQIYGEEPVGTAKEAWLSLIPKGKGFIVVKNDTELPNMPGLRHPEQEQHACVAVFHQMHCLYITYAAYWNARAGNFDDIPPEHLIHCWDYLRQSIMCAGDTSLEWVHRLDNPPNETSGWGFQHTCKNFGAIFEWAEAHRFTETVEID</sequence>
<accession>A0A167AGT5</accession>